<proteinExistence type="predicted"/>
<reference evidence="4" key="1">
    <citation type="submission" date="2017-05" db="EMBL/GenBank/DDBJ databases">
        <authorList>
            <person name="Kirkegaard R."/>
            <person name="Mcilroy J S."/>
        </authorList>
    </citation>
    <scope>NUCLEOTIDE SEQUENCE [LARGE SCALE GENOMIC DNA]</scope>
</reference>
<evidence type="ECO:0000313" key="3">
    <source>
        <dbReference type="EMBL" id="SMX54493.1"/>
    </source>
</evidence>
<dbReference type="PANTHER" id="PTHR33969">
    <property type="entry name" value="SEGREGATION AND CONDENSATION PROTEIN A"/>
    <property type="match status" value="1"/>
</dbReference>
<dbReference type="OrthoDB" id="9811016at2"/>
<dbReference type="PANTHER" id="PTHR33969:SF2">
    <property type="entry name" value="SEGREGATION AND CONDENSATION PROTEIN A"/>
    <property type="match status" value="1"/>
</dbReference>
<evidence type="ECO:0000256" key="1">
    <source>
        <dbReference type="ARBA" id="ARBA00022829"/>
    </source>
</evidence>
<dbReference type="GO" id="GO:0007059">
    <property type="term" value="P:chromosome segregation"/>
    <property type="evidence" value="ECO:0007669"/>
    <property type="project" value="UniProtKB-KW"/>
</dbReference>
<organism evidence="3 4">
    <name type="scientific">Candidatus Brevifilum fermentans</name>
    <dbReference type="NCBI Taxonomy" id="1986204"/>
    <lineage>
        <taxon>Bacteria</taxon>
        <taxon>Bacillati</taxon>
        <taxon>Chloroflexota</taxon>
        <taxon>Anaerolineae</taxon>
        <taxon>Anaerolineales</taxon>
        <taxon>Anaerolineaceae</taxon>
        <taxon>Candidatus Brevifilum</taxon>
    </lineage>
</organism>
<dbReference type="Gene3D" id="6.10.250.2410">
    <property type="match status" value="1"/>
</dbReference>
<dbReference type="InterPro" id="IPR003768">
    <property type="entry name" value="ScpA"/>
</dbReference>
<dbReference type="Pfam" id="PF02616">
    <property type="entry name" value="SMC_ScpA"/>
    <property type="match status" value="1"/>
</dbReference>
<accession>A0A1Y6K496</accession>
<evidence type="ECO:0000256" key="2">
    <source>
        <dbReference type="ARBA" id="ARBA00044777"/>
    </source>
</evidence>
<evidence type="ECO:0000313" key="4">
    <source>
        <dbReference type="Proteomes" id="UP000195514"/>
    </source>
</evidence>
<sequence>MTFLYRPNSAYTIHTEIYEGPLDLLLDLISKAELDITRLSLAKVTDAYLAYLASLQEKSAVEISGFLVIAAKLIQIKSEALLPRQVERAEGEEDPAESLARQLMIYKSIKETALWLRHLEQKGQRTYIRLAPPPKIEESVDLSGVDLDTLIEMMKALYHFSEEAAPITTVITIPRVTIRNKISELIDQLRHQKRLSYRQMLPEEYDRIEAIVLFLAVLEMIKQQYANVHQEELFSDIQILATEKTFTDQKITLALDT</sequence>
<dbReference type="AlphaFoldDB" id="A0A1Y6K496"/>
<keyword evidence="1" id="KW-0159">Chromosome partition</keyword>
<dbReference type="Gene3D" id="1.10.10.580">
    <property type="entry name" value="Structural maintenance of chromosome 1. Chain E"/>
    <property type="match status" value="1"/>
</dbReference>
<name>A0A1Y6K496_9CHLR</name>
<dbReference type="Proteomes" id="UP000195514">
    <property type="component" value="Chromosome I"/>
</dbReference>
<dbReference type="EMBL" id="LT859958">
    <property type="protein sequence ID" value="SMX54493.1"/>
    <property type="molecule type" value="Genomic_DNA"/>
</dbReference>
<gene>
    <name evidence="3" type="ORF">CFX1CAM_1428</name>
</gene>
<keyword evidence="4" id="KW-1185">Reference proteome</keyword>
<dbReference type="RefSeq" id="WP_087862333.1">
    <property type="nucleotide sequence ID" value="NZ_LT859958.1"/>
</dbReference>
<protein>
    <recommendedName>
        <fullName evidence="2">Segregation and condensation protein A</fullName>
    </recommendedName>
</protein>
<dbReference type="InterPro" id="IPR023093">
    <property type="entry name" value="ScpA-like_C"/>
</dbReference>
<dbReference type="KEGG" id="abat:CFX1CAM_1428"/>